<dbReference type="Pfam" id="PF00205">
    <property type="entry name" value="TPP_enzyme_M"/>
    <property type="match status" value="1"/>
</dbReference>
<comment type="caution">
    <text evidence="7">The sequence shown here is derived from an EMBL/GenBank/DDBJ whole genome shotgun (WGS) entry which is preliminary data.</text>
</comment>
<dbReference type="GO" id="GO:0000287">
    <property type="term" value="F:magnesium ion binding"/>
    <property type="evidence" value="ECO:0007669"/>
    <property type="project" value="InterPro"/>
</dbReference>
<dbReference type="InterPro" id="IPR000399">
    <property type="entry name" value="TPP-bd_CS"/>
</dbReference>
<feature type="domain" description="Thiamine pyrophosphate enzyme N-terminal TPP-binding" evidence="6">
    <location>
        <begin position="7"/>
        <end position="120"/>
    </location>
</feature>
<dbReference type="CDD" id="cd07039">
    <property type="entry name" value="TPP_PYR_POX"/>
    <property type="match status" value="1"/>
</dbReference>
<dbReference type="InterPro" id="IPR012001">
    <property type="entry name" value="Thiamin_PyroP_enz_TPP-bd_dom"/>
</dbReference>
<evidence type="ECO:0000256" key="1">
    <source>
        <dbReference type="ARBA" id="ARBA00007812"/>
    </source>
</evidence>
<dbReference type="NCBIfam" id="NF006377">
    <property type="entry name" value="PRK08611.1"/>
    <property type="match status" value="1"/>
</dbReference>
<evidence type="ECO:0000256" key="3">
    <source>
        <dbReference type="RuleBase" id="RU362132"/>
    </source>
</evidence>
<dbReference type="InterPro" id="IPR011766">
    <property type="entry name" value="TPP_enzyme_TPP-bd"/>
</dbReference>
<dbReference type="InterPro" id="IPR047210">
    <property type="entry name" value="TPP_PYR_POXB-like"/>
</dbReference>
<dbReference type="Proteomes" id="UP000434639">
    <property type="component" value="Unassembled WGS sequence"/>
</dbReference>
<organism evidence="7 8">
    <name type="scientific">Metabacillus mangrovi</name>
    <dbReference type="NCBI Taxonomy" id="1491830"/>
    <lineage>
        <taxon>Bacteria</taxon>
        <taxon>Bacillati</taxon>
        <taxon>Bacillota</taxon>
        <taxon>Bacilli</taxon>
        <taxon>Bacillales</taxon>
        <taxon>Bacillaceae</taxon>
        <taxon>Metabacillus</taxon>
    </lineage>
</organism>
<evidence type="ECO:0000259" key="4">
    <source>
        <dbReference type="Pfam" id="PF00205"/>
    </source>
</evidence>
<dbReference type="Gene3D" id="3.40.50.970">
    <property type="match status" value="2"/>
</dbReference>
<dbReference type="InterPro" id="IPR047211">
    <property type="entry name" value="POXB-like"/>
</dbReference>
<dbReference type="EC" id="1.2.3.3" evidence="7"/>
<evidence type="ECO:0000256" key="2">
    <source>
        <dbReference type="ARBA" id="ARBA00023052"/>
    </source>
</evidence>
<evidence type="ECO:0000313" key="8">
    <source>
        <dbReference type="Proteomes" id="UP000434639"/>
    </source>
</evidence>
<dbReference type="EMBL" id="WMIB01000005">
    <property type="protein sequence ID" value="MTH53348.1"/>
    <property type="molecule type" value="Genomic_DNA"/>
</dbReference>
<keyword evidence="7" id="KW-0670">Pyruvate</keyword>
<sequence>MRRVARTGEVMADILKRWEVDHLYGMPGDSINEFVEELRKARNELRFYQVRHEEVGALAAAAYAKLTGKLGVCLSIAGPGAVHLMNGLYDAKADGAPVLVIAGQVPTSKIGTDAFQEINLERMFEDASVYCKRADSHEQLPDMLNQAIRTAYAENGPAVLIVPDNLFAEKAEWDQPLTSDILASEPGSPRQKDMEMAAEMIMRAKKPVILAGKGALGAKEELALFAEKIGAPVAVSLPGKGAIPDTHPHCLGHIGQLGTKQSYWAMQETDLLIMIGTSYPYREFLPEKADAIQIDIETKFIGKRYPVACGLNGDSKKVLEALTAALPYQEDRTFLEEAQKRMAAWRDEMENDMEAETENLMPPQVMKEIQQVLTEDAILSVDVGNITVWSARYLDLHRQKMVISSWLATMGCGLPGAIAAKIAEPDKQVWALCGDGGFTMVMHDFVTAVKYKLPIVVVVFNNQKLGMIHYEQQEMGHIEYGTGLGNIDFAMFAEACGGIGVSIHNREEMKMALNQAVKADRPVILDVHVEEEPPLPGNISYGQAVHYTESMVKKFFSGKGVTIPPIGKSVKRLF</sequence>
<dbReference type="InterPro" id="IPR012000">
    <property type="entry name" value="Thiamin_PyroP_enz_cen_dom"/>
</dbReference>
<dbReference type="AlphaFoldDB" id="A0A7X2S502"/>
<dbReference type="PANTHER" id="PTHR42981:SF2">
    <property type="entry name" value="PYRUVATE DEHYDROGENASE [UBIQUINONE]"/>
    <property type="match status" value="1"/>
</dbReference>
<dbReference type="PANTHER" id="PTHR42981">
    <property type="entry name" value="PYRUVATE DEHYDROGENASE [UBIQUINONE]"/>
    <property type="match status" value="1"/>
</dbReference>
<evidence type="ECO:0000259" key="5">
    <source>
        <dbReference type="Pfam" id="PF02775"/>
    </source>
</evidence>
<dbReference type="Pfam" id="PF02775">
    <property type="entry name" value="TPP_enzyme_C"/>
    <property type="match status" value="1"/>
</dbReference>
<dbReference type="GO" id="GO:0030976">
    <property type="term" value="F:thiamine pyrophosphate binding"/>
    <property type="evidence" value="ECO:0007669"/>
    <property type="project" value="InterPro"/>
</dbReference>
<dbReference type="InterPro" id="IPR029035">
    <property type="entry name" value="DHS-like_NAD/FAD-binding_dom"/>
</dbReference>
<dbReference type="OrthoDB" id="4494979at2"/>
<comment type="similarity">
    <text evidence="1 3">Belongs to the TPP enzyme family.</text>
</comment>
<dbReference type="Pfam" id="PF02776">
    <property type="entry name" value="TPP_enzyme_N"/>
    <property type="match status" value="1"/>
</dbReference>
<proteinExistence type="inferred from homology"/>
<dbReference type="SUPFAM" id="SSF52467">
    <property type="entry name" value="DHS-like NAD/FAD-binding domain"/>
    <property type="match status" value="1"/>
</dbReference>
<keyword evidence="7" id="KW-0560">Oxidoreductase</keyword>
<dbReference type="PROSITE" id="PS00187">
    <property type="entry name" value="TPP_ENZYMES"/>
    <property type="match status" value="1"/>
</dbReference>
<evidence type="ECO:0000313" key="7">
    <source>
        <dbReference type="EMBL" id="MTH53348.1"/>
    </source>
</evidence>
<dbReference type="InterPro" id="IPR029061">
    <property type="entry name" value="THDP-binding"/>
</dbReference>
<protein>
    <submittedName>
        <fullName evidence="7">Pyruvate oxidase</fullName>
        <ecNumber evidence="7">1.2.3.3</ecNumber>
    </submittedName>
</protein>
<feature type="domain" description="Thiamine pyrophosphate enzyme TPP-binding" evidence="5">
    <location>
        <begin position="382"/>
        <end position="527"/>
    </location>
</feature>
<dbReference type="InterPro" id="IPR047212">
    <property type="entry name" value="TPP_POXB-like"/>
</dbReference>
<dbReference type="SUPFAM" id="SSF52518">
    <property type="entry name" value="Thiamin diphosphate-binding fold (THDP-binding)"/>
    <property type="match status" value="2"/>
</dbReference>
<keyword evidence="2 3" id="KW-0786">Thiamine pyrophosphate</keyword>
<accession>A0A7X2S502</accession>
<feature type="domain" description="Thiamine pyrophosphate enzyme central" evidence="4">
    <location>
        <begin position="195"/>
        <end position="322"/>
    </location>
</feature>
<reference evidence="7 8" key="1">
    <citation type="journal article" date="2017" name="Int. J. Syst. Evol. Microbiol.">
        <title>Bacillus mangrovi sp. nov., isolated from a sediment sample from a mangrove forest.</title>
        <authorList>
            <person name="Gupta V."/>
            <person name="Singh P.K."/>
            <person name="Korpole S."/>
            <person name="Tanuku N.R.S."/>
            <person name="Pinnaka A.K."/>
        </authorList>
    </citation>
    <scope>NUCLEOTIDE SEQUENCE [LARGE SCALE GENOMIC DNA]</scope>
    <source>
        <strain evidence="7 8">KCTC 33872</strain>
    </source>
</reference>
<dbReference type="CDD" id="cd02014">
    <property type="entry name" value="TPP_POX"/>
    <property type="match status" value="1"/>
</dbReference>
<gene>
    <name evidence="7" type="ORF">GKZ89_07960</name>
</gene>
<name>A0A7X2S502_9BACI</name>
<evidence type="ECO:0000259" key="6">
    <source>
        <dbReference type="Pfam" id="PF02776"/>
    </source>
</evidence>
<dbReference type="Gene3D" id="3.40.50.1220">
    <property type="entry name" value="TPP-binding domain"/>
    <property type="match status" value="1"/>
</dbReference>
<keyword evidence="8" id="KW-1185">Reference proteome</keyword>
<dbReference type="GO" id="GO:0047112">
    <property type="term" value="F:pyruvate oxidase activity"/>
    <property type="evidence" value="ECO:0007669"/>
    <property type="project" value="UniProtKB-EC"/>
</dbReference>